<feature type="region of interest" description="Disordered" evidence="1">
    <location>
        <begin position="52"/>
        <end position="76"/>
    </location>
</feature>
<evidence type="ECO:0000256" key="1">
    <source>
        <dbReference type="SAM" id="MobiDB-lite"/>
    </source>
</evidence>
<comment type="caution">
    <text evidence="2">The sequence shown here is derived from an EMBL/GenBank/DDBJ whole genome shotgun (WGS) entry which is preliminary data.</text>
</comment>
<feature type="region of interest" description="Disordered" evidence="1">
    <location>
        <begin position="1"/>
        <end position="31"/>
    </location>
</feature>
<sequence>MSIWISAGVDVDMNGEDEDSVEDEEDEGVDSDGLAVGLHGAELHVAVVARDLEEEPRLQQDEEHHSHQDWAPVRHS</sequence>
<feature type="compositionally biased region" description="Basic and acidic residues" evidence="1">
    <location>
        <begin position="55"/>
        <end position="68"/>
    </location>
</feature>
<reference evidence="2" key="1">
    <citation type="submission" date="2018-01" db="EMBL/GenBank/DDBJ databases">
        <authorList>
            <person name="Mao J.F."/>
        </authorList>
    </citation>
    <scope>NUCLEOTIDE SEQUENCE</scope>
    <source>
        <strain evidence="2">Huo1</strain>
        <tissue evidence="2">Leaf</tissue>
    </source>
</reference>
<accession>A0A8X8W881</accession>
<feature type="compositionally biased region" description="Acidic residues" evidence="1">
    <location>
        <begin position="13"/>
        <end position="30"/>
    </location>
</feature>
<organism evidence="2">
    <name type="scientific">Salvia splendens</name>
    <name type="common">Scarlet sage</name>
    <dbReference type="NCBI Taxonomy" id="180675"/>
    <lineage>
        <taxon>Eukaryota</taxon>
        <taxon>Viridiplantae</taxon>
        <taxon>Streptophyta</taxon>
        <taxon>Embryophyta</taxon>
        <taxon>Tracheophyta</taxon>
        <taxon>Spermatophyta</taxon>
        <taxon>Magnoliopsida</taxon>
        <taxon>eudicotyledons</taxon>
        <taxon>Gunneridae</taxon>
        <taxon>Pentapetalae</taxon>
        <taxon>asterids</taxon>
        <taxon>lamiids</taxon>
        <taxon>Lamiales</taxon>
        <taxon>Lamiaceae</taxon>
        <taxon>Nepetoideae</taxon>
        <taxon>Mentheae</taxon>
        <taxon>Salviinae</taxon>
        <taxon>Salvia</taxon>
        <taxon>Salvia subgen. Calosphace</taxon>
        <taxon>core Calosphace</taxon>
    </lineage>
</organism>
<name>A0A8X8W881_SALSN</name>
<dbReference type="AlphaFoldDB" id="A0A8X8W881"/>
<dbReference type="Proteomes" id="UP000298416">
    <property type="component" value="Unassembled WGS sequence"/>
</dbReference>
<proteinExistence type="predicted"/>
<reference evidence="2" key="2">
    <citation type="submission" date="2020-08" db="EMBL/GenBank/DDBJ databases">
        <title>Plant Genome Project.</title>
        <authorList>
            <person name="Zhang R.-G."/>
        </authorList>
    </citation>
    <scope>NUCLEOTIDE SEQUENCE</scope>
    <source>
        <strain evidence="2">Huo1</strain>
        <tissue evidence="2">Leaf</tissue>
    </source>
</reference>
<evidence type="ECO:0000313" key="2">
    <source>
        <dbReference type="EMBL" id="KAG6390098.1"/>
    </source>
</evidence>
<gene>
    <name evidence="2" type="ORF">SASPL_151578</name>
</gene>
<keyword evidence="3" id="KW-1185">Reference proteome</keyword>
<evidence type="ECO:0000313" key="3">
    <source>
        <dbReference type="Proteomes" id="UP000298416"/>
    </source>
</evidence>
<protein>
    <submittedName>
        <fullName evidence="2">Uncharacterized protein</fullName>
    </submittedName>
</protein>
<dbReference type="EMBL" id="PNBA02000020">
    <property type="protein sequence ID" value="KAG6390098.1"/>
    <property type="molecule type" value="Genomic_DNA"/>
</dbReference>